<dbReference type="Proteomes" id="UP001549162">
    <property type="component" value="Unassembled WGS sequence"/>
</dbReference>
<keyword evidence="2" id="KW-1185">Reference proteome</keyword>
<reference evidence="1 2" key="1">
    <citation type="submission" date="2024-06" db="EMBL/GenBank/DDBJ databases">
        <title>Genomic Encyclopedia of Type Strains, Phase IV (KMG-IV): sequencing the most valuable type-strain genomes for metagenomic binning, comparative biology and taxonomic classification.</title>
        <authorList>
            <person name="Goeker M."/>
        </authorList>
    </citation>
    <scope>NUCLEOTIDE SEQUENCE [LARGE SCALE GENOMIC DNA]</scope>
    <source>
        <strain evidence="1 2">DSM 21460</strain>
    </source>
</reference>
<evidence type="ECO:0000313" key="2">
    <source>
        <dbReference type="Proteomes" id="UP001549162"/>
    </source>
</evidence>
<proteinExistence type="predicted"/>
<comment type="caution">
    <text evidence="1">The sequence shown here is derived from an EMBL/GenBank/DDBJ whole genome shotgun (WGS) entry which is preliminary data.</text>
</comment>
<name>A0ABV2JBF2_9FIRM</name>
<evidence type="ECO:0008006" key="3">
    <source>
        <dbReference type="Google" id="ProtNLM"/>
    </source>
</evidence>
<protein>
    <recommendedName>
        <fullName evidence="3">Cytoplasmic protein</fullName>
    </recommendedName>
</protein>
<sequence length="110" mass="12562">MKKIAFFAFRNNKMCFQHILLNAIDIKEKGGESKIIFEGEAVLLPQVLTDNPLYKKAKDMDLIEGVCEACSKMMEVYDVNKKLDINFLNDLNGHPAMAKYLEKGYEIVTL</sequence>
<dbReference type="SUPFAM" id="SSF75169">
    <property type="entry name" value="DsrEFH-like"/>
    <property type="match status" value="1"/>
</dbReference>
<accession>A0ABV2JBF2</accession>
<dbReference type="InterPro" id="IPR027396">
    <property type="entry name" value="DsrEFH-like"/>
</dbReference>
<gene>
    <name evidence="1" type="ORF">ABID14_000717</name>
</gene>
<dbReference type="RefSeq" id="WP_354367204.1">
    <property type="nucleotide sequence ID" value="NZ_JBEPMA010000003.1"/>
</dbReference>
<organism evidence="1 2">
    <name type="scientific">Peptoniphilus olsenii</name>
    <dbReference type="NCBI Taxonomy" id="411570"/>
    <lineage>
        <taxon>Bacteria</taxon>
        <taxon>Bacillati</taxon>
        <taxon>Bacillota</taxon>
        <taxon>Tissierellia</taxon>
        <taxon>Tissierellales</taxon>
        <taxon>Peptoniphilaceae</taxon>
        <taxon>Peptoniphilus</taxon>
    </lineage>
</organism>
<dbReference type="EMBL" id="JBEPMA010000003">
    <property type="protein sequence ID" value="MET3617089.1"/>
    <property type="molecule type" value="Genomic_DNA"/>
</dbReference>
<evidence type="ECO:0000313" key="1">
    <source>
        <dbReference type="EMBL" id="MET3617089.1"/>
    </source>
</evidence>